<evidence type="ECO:0000313" key="5">
    <source>
        <dbReference type="Proteomes" id="UP001519288"/>
    </source>
</evidence>
<evidence type="ECO:0000256" key="2">
    <source>
        <dbReference type="ARBA" id="ARBA00023315"/>
    </source>
</evidence>
<keyword evidence="5" id="KW-1185">Reference proteome</keyword>
<gene>
    <name evidence="4" type="ORF">J2Z69_003867</name>
</gene>
<dbReference type="CDD" id="cd04301">
    <property type="entry name" value="NAT_SF"/>
    <property type="match status" value="1"/>
</dbReference>
<dbReference type="PROSITE" id="PS51186">
    <property type="entry name" value="GNAT"/>
    <property type="match status" value="1"/>
</dbReference>
<keyword evidence="1" id="KW-0808">Transferase</keyword>
<evidence type="ECO:0000313" key="4">
    <source>
        <dbReference type="EMBL" id="MBP2002756.1"/>
    </source>
</evidence>
<protein>
    <submittedName>
        <fullName evidence="4">Ribosomal protein S18 acetylase RimI-like enzyme</fullName>
    </submittedName>
</protein>
<dbReference type="InterPro" id="IPR000182">
    <property type="entry name" value="GNAT_dom"/>
</dbReference>
<feature type="domain" description="N-acetyltransferase" evidence="3">
    <location>
        <begin position="8"/>
        <end position="170"/>
    </location>
</feature>
<dbReference type="Proteomes" id="UP001519288">
    <property type="component" value="Unassembled WGS sequence"/>
</dbReference>
<reference evidence="4 5" key="1">
    <citation type="submission" date="2021-03" db="EMBL/GenBank/DDBJ databases">
        <title>Genomic Encyclopedia of Type Strains, Phase IV (KMG-IV): sequencing the most valuable type-strain genomes for metagenomic binning, comparative biology and taxonomic classification.</title>
        <authorList>
            <person name="Goeker M."/>
        </authorList>
    </citation>
    <scope>NUCLEOTIDE SEQUENCE [LARGE SCALE GENOMIC DNA]</scope>
    <source>
        <strain evidence="4 5">DSM 26806</strain>
    </source>
</reference>
<accession>A0ABS4JNN5</accession>
<dbReference type="InterPro" id="IPR016181">
    <property type="entry name" value="Acyl_CoA_acyltransferase"/>
</dbReference>
<proteinExistence type="predicted"/>
<dbReference type="Gene3D" id="3.40.630.30">
    <property type="match status" value="1"/>
</dbReference>
<dbReference type="RefSeq" id="WP_209866355.1">
    <property type="nucleotide sequence ID" value="NZ_JAGGLD010000012.1"/>
</dbReference>
<dbReference type="InterPro" id="IPR050832">
    <property type="entry name" value="Bact_Acetyltransf"/>
</dbReference>
<sequence length="170" mass="18926">MHSSITFAELSKLTPEVTVQLSSLLIEVVDQDASLGFLPPLGIDEARTYWEGVLTPEVRLWVAIKDDHILGTIQLHLVMKPNGRHRAEIAKLMVHPSGRREGIARTLMLLAEENARACNRTLLVLDTRAGDPSNFLYQSLNYIAAGSIPNYARSEKGQLDATVIYYKIIT</sequence>
<keyword evidence="2" id="KW-0012">Acyltransferase</keyword>
<dbReference type="Pfam" id="PF00583">
    <property type="entry name" value="Acetyltransf_1"/>
    <property type="match status" value="1"/>
</dbReference>
<comment type="caution">
    <text evidence="4">The sequence shown here is derived from an EMBL/GenBank/DDBJ whole genome shotgun (WGS) entry which is preliminary data.</text>
</comment>
<dbReference type="SUPFAM" id="SSF55729">
    <property type="entry name" value="Acyl-CoA N-acyltransferases (Nat)"/>
    <property type="match status" value="1"/>
</dbReference>
<dbReference type="PANTHER" id="PTHR43877">
    <property type="entry name" value="AMINOALKYLPHOSPHONATE N-ACETYLTRANSFERASE-RELATED-RELATED"/>
    <property type="match status" value="1"/>
</dbReference>
<organism evidence="4 5">
    <name type="scientific">Paenibacillus shirakamiensis</name>
    <dbReference type="NCBI Taxonomy" id="1265935"/>
    <lineage>
        <taxon>Bacteria</taxon>
        <taxon>Bacillati</taxon>
        <taxon>Bacillota</taxon>
        <taxon>Bacilli</taxon>
        <taxon>Bacillales</taxon>
        <taxon>Paenibacillaceae</taxon>
        <taxon>Paenibacillus</taxon>
    </lineage>
</organism>
<evidence type="ECO:0000256" key="1">
    <source>
        <dbReference type="ARBA" id="ARBA00022679"/>
    </source>
</evidence>
<evidence type="ECO:0000259" key="3">
    <source>
        <dbReference type="PROSITE" id="PS51186"/>
    </source>
</evidence>
<dbReference type="EMBL" id="JAGGLD010000012">
    <property type="protein sequence ID" value="MBP2002756.1"/>
    <property type="molecule type" value="Genomic_DNA"/>
</dbReference>
<name>A0ABS4JNN5_9BACL</name>